<keyword evidence="8" id="KW-1133">Transmembrane helix</keyword>
<evidence type="ECO:0000256" key="1">
    <source>
        <dbReference type="ARBA" id="ARBA00004434"/>
    </source>
</evidence>
<organism evidence="13 14">
    <name type="scientific">Malassezia cuniculi</name>
    <dbReference type="NCBI Taxonomy" id="948313"/>
    <lineage>
        <taxon>Eukaryota</taxon>
        <taxon>Fungi</taxon>
        <taxon>Dikarya</taxon>
        <taxon>Basidiomycota</taxon>
        <taxon>Ustilaginomycotina</taxon>
        <taxon>Malasseziomycetes</taxon>
        <taxon>Malasseziales</taxon>
        <taxon>Malasseziaceae</taxon>
        <taxon>Malassezia</taxon>
    </lineage>
</organism>
<gene>
    <name evidence="13" type="primary">TIM54</name>
    <name evidence="13" type="ORF">MCUN1_002198</name>
</gene>
<accession>A0AAF0ERK3</accession>
<keyword evidence="4" id="KW-0813">Transport</keyword>
<name>A0AAF0ERK3_9BASI</name>
<keyword evidence="6" id="KW-0999">Mitochondrion inner membrane</keyword>
<dbReference type="GO" id="GO:0015031">
    <property type="term" value="P:protein transport"/>
    <property type="evidence" value="ECO:0007669"/>
    <property type="project" value="UniProtKB-KW"/>
</dbReference>
<evidence type="ECO:0000256" key="11">
    <source>
        <dbReference type="ARBA" id="ARBA00023136"/>
    </source>
</evidence>
<keyword evidence="9" id="KW-0811">Translocation</keyword>
<evidence type="ECO:0000256" key="2">
    <source>
        <dbReference type="ARBA" id="ARBA00006355"/>
    </source>
</evidence>
<evidence type="ECO:0000256" key="8">
    <source>
        <dbReference type="ARBA" id="ARBA00022989"/>
    </source>
</evidence>
<feature type="region of interest" description="Disordered" evidence="12">
    <location>
        <begin position="487"/>
        <end position="516"/>
    </location>
</feature>
<keyword evidence="7" id="KW-0653">Protein transport</keyword>
<comment type="similarity">
    <text evidence="2">Belongs to the TIM54 family.</text>
</comment>
<comment type="subcellular location">
    <subcellularLocation>
        <location evidence="1">Mitochondrion inner membrane</location>
        <topology evidence="1">Single-pass membrane protein</topology>
    </subcellularLocation>
</comment>
<evidence type="ECO:0000256" key="4">
    <source>
        <dbReference type="ARBA" id="ARBA00022448"/>
    </source>
</evidence>
<dbReference type="Proteomes" id="UP001219933">
    <property type="component" value="Chromosome 3"/>
</dbReference>
<feature type="compositionally biased region" description="Basic and acidic residues" evidence="12">
    <location>
        <begin position="505"/>
        <end position="516"/>
    </location>
</feature>
<evidence type="ECO:0000256" key="5">
    <source>
        <dbReference type="ARBA" id="ARBA00022692"/>
    </source>
</evidence>
<proteinExistence type="inferred from homology"/>
<evidence type="ECO:0000313" key="13">
    <source>
        <dbReference type="EMBL" id="WFD35346.1"/>
    </source>
</evidence>
<dbReference type="Pfam" id="PF11711">
    <property type="entry name" value="Tim54"/>
    <property type="match status" value="1"/>
</dbReference>
<evidence type="ECO:0000256" key="9">
    <source>
        <dbReference type="ARBA" id="ARBA00023010"/>
    </source>
</evidence>
<dbReference type="EMBL" id="CP119879">
    <property type="protein sequence ID" value="WFD35346.1"/>
    <property type="molecule type" value="Genomic_DNA"/>
</dbReference>
<keyword evidence="14" id="KW-1185">Reference proteome</keyword>
<dbReference type="AlphaFoldDB" id="A0AAF0ERK3"/>
<evidence type="ECO:0000256" key="10">
    <source>
        <dbReference type="ARBA" id="ARBA00023128"/>
    </source>
</evidence>
<evidence type="ECO:0000256" key="6">
    <source>
        <dbReference type="ARBA" id="ARBA00022792"/>
    </source>
</evidence>
<evidence type="ECO:0000313" key="14">
    <source>
        <dbReference type="Proteomes" id="UP001219933"/>
    </source>
</evidence>
<evidence type="ECO:0000256" key="12">
    <source>
        <dbReference type="SAM" id="MobiDB-lite"/>
    </source>
</evidence>
<feature type="compositionally biased region" description="Low complexity" evidence="12">
    <location>
        <begin position="239"/>
        <end position="249"/>
    </location>
</feature>
<evidence type="ECO:0000256" key="3">
    <source>
        <dbReference type="ARBA" id="ARBA00020796"/>
    </source>
</evidence>
<evidence type="ECO:0000256" key="7">
    <source>
        <dbReference type="ARBA" id="ARBA00022927"/>
    </source>
</evidence>
<protein>
    <recommendedName>
        <fullName evidence="3">Mitochondrial import inner membrane translocase subunit TIM54</fullName>
    </recommendedName>
</protein>
<feature type="compositionally biased region" description="Basic and acidic residues" evidence="12">
    <location>
        <begin position="487"/>
        <end position="498"/>
    </location>
</feature>
<feature type="region of interest" description="Disordered" evidence="12">
    <location>
        <begin position="237"/>
        <end position="257"/>
    </location>
</feature>
<keyword evidence="11" id="KW-0472">Membrane</keyword>
<keyword evidence="10" id="KW-0496">Mitochondrion</keyword>
<reference evidence="13" key="1">
    <citation type="submission" date="2023-03" db="EMBL/GenBank/DDBJ databases">
        <title>Mating type loci evolution in Malassezia.</title>
        <authorList>
            <person name="Coelho M.A."/>
        </authorList>
    </citation>
    <scope>NUCLEOTIDE SEQUENCE</scope>
    <source>
        <strain evidence="13">CBS 11721</strain>
    </source>
</reference>
<feature type="region of interest" description="Disordered" evidence="12">
    <location>
        <begin position="416"/>
        <end position="437"/>
    </location>
</feature>
<dbReference type="GO" id="GO:0005743">
    <property type="term" value="C:mitochondrial inner membrane"/>
    <property type="evidence" value="ECO:0007669"/>
    <property type="project" value="UniProtKB-SubCell"/>
</dbReference>
<sequence length="516" mass="57464">MSSKPPAEPPQPIRGMLRPLLFMGIPESVLRWKPRLPSRNWSIFFLTVGTISYLYYDDRRQVRKIRADYIERVRGLADAPMSPSEWPRKVTVYTAKYPGDDDYHAGTTFFKRYVKPVLVAAAVDYEIVTGTRHGGLARTLRDRIHERRRILAGLQPWHAENEGAPQAPFQLTPAQELQRELDGATVIVGRPALKEWAWALHSGWDTSIPQEPVDKDQELSLQLADDGRFDEVPSLEEGAAATASAATDAASDDEPLPVTGGLMLPTQVGLASLSGQVMASGPKLAQPAAAAVPAAEQPQLAPVDVIPAQAPLCYVDHINLAGWRNWPTRIVRFFNRRHDALIGAEAALAIVLGDKTDARAFDAGTGHSDPPQGGDLDWGLAQDSCYPPKFNNTLSNIEKERESFYSRLPERLKTARELARGEREPTKSEKREPPPTEIELREERFNKEKEWRELAMGYEIVSPAHGVVWNERWAPSLRVFRARGADEAVRSMREREAPKAPTAEENARKAAESESV</sequence>
<dbReference type="InterPro" id="IPR021056">
    <property type="entry name" value="Mt_import_IM_translocase_Tim54"/>
</dbReference>
<keyword evidence="5" id="KW-0812">Transmembrane</keyword>